<dbReference type="PANTHER" id="PTHR43880">
    <property type="entry name" value="ALCOHOL DEHYDROGENASE"/>
    <property type="match status" value="1"/>
</dbReference>
<dbReference type="PROSITE" id="PS00059">
    <property type="entry name" value="ADH_ZINC"/>
    <property type="match status" value="1"/>
</dbReference>
<dbReference type="EMBL" id="CAFBOF010000001">
    <property type="protein sequence ID" value="CAB4968383.1"/>
    <property type="molecule type" value="Genomic_DNA"/>
</dbReference>
<accession>A0A6J6RKF4</accession>
<reference evidence="7" key="1">
    <citation type="submission" date="2020-05" db="EMBL/GenBank/DDBJ databases">
        <authorList>
            <person name="Chiriac C."/>
            <person name="Salcher M."/>
            <person name="Ghai R."/>
            <person name="Kavagutti S V."/>
        </authorList>
    </citation>
    <scope>NUCLEOTIDE SEQUENCE</scope>
</reference>
<keyword evidence="3" id="KW-0862">Zinc</keyword>
<proteinExistence type="predicted"/>
<dbReference type="Pfam" id="PF00107">
    <property type="entry name" value="ADH_zinc_N"/>
    <property type="match status" value="1"/>
</dbReference>
<evidence type="ECO:0000259" key="6">
    <source>
        <dbReference type="SMART" id="SM00829"/>
    </source>
</evidence>
<evidence type="ECO:0000256" key="1">
    <source>
        <dbReference type="ARBA" id="ARBA00001947"/>
    </source>
</evidence>
<dbReference type="InterPro" id="IPR002328">
    <property type="entry name" value="ADH_Zn_CS"/>
</dbReference>
<evidence type="ECO:0000313" key="7">
    <source>
        <dbReference type="EMBL" id="CAB4720114.1"/>
    </source>
</evidence>
<dbReference type="EMBL" id="CAEZYK010000022">
    <property type="protein sequence ID" value="CAB4720114.1"/>
    <property type="molecule type" value="Genomic_DNA"/>
</dbReference>
<dbReference type="InterPro" id="IPR011032">
    <property type="entry name" value="GroES-like_sf"/>
</dbReference>
<dbReference type="SUPFAM" id="SSF50129">
    <property type="entry name" value="GroES-like"/>
    <property type="match status" value="2"/>
</dbReference>
<evidence type="ECO:0000256" key="3">
    <source>
        <dbReference type="ARBA" id="ARBA00022833"/>
    </source>
</evidence>
<dbReference type="SUPFAM" id="SSF51735">
    <property type="entry name" value="NAD(P)-binding Rossmann-fold domains"/>
    <property type="match status" value="1"/>
</dbReference>
<dbReference type="EMBL" id="CAFBPQ010000001">
    <property type="protein sequence ID" value="CAB5011394.1"/>
    <property type="molecule type" value="Genomic_DNA"/>
</dbReference>
<feature type="domain" description="Enoyl reductase (ER)" evidence="6">
    <location>
        <begin position="8"/>
        <end position="316"/>
    </location>
</feature>
<sequence length="371" mass="39135">MKALVYDGNEARVRDDVEVRPPGPTEVRVRVVSAGLCHSDLSVLDGTIPWPPPVVLGHEGAGVVDAVGEAVKHVVPGDHVVLHTLAYCGTCKWCIIGKPAWCRKSISNASQPFTVAGEAAWNFAAASFFSEYTVVQGVQCVKIDPEIDLSTACLIGCGVLTGIGSVWNCTDLGLGDTCAVFGIGGVGLNVIQAARIKGASRIFAIDTQPEKEASAREFGATDFILAGEGVDVVSLIRAELPTEIANVVGSFGEGGVNYSFDCVGHPAILNSALEMLDWGGTAVAVGVPAPTETVPARITNFTHVERTLKGSRAGSHRPHFDIPLIVEGYKNGSIKLDELVSAKYPLDDWESAVKDLHDGKLLRGVLTITEP</sequence>
<dbReference type="Gene3D" id="3.90.180.10">
    <property type="entry name" value="Medium-chain alcohol dehydrogenases, catalytic domain"/>
    <property type="match status" value="1"/>
</dbReference>
<dbReference type="GO" id="GO:0051903">
    <property type="term" value="F:S-(hydroxymethyl)glutathione dehydrogenase [NAD(P)+] activity"/>
    <property type="evidence" value="ECO:0007669"/>
    <property type="project" value="TreeGrafter"/>
</dbReference>
<dbReference type="InterPro" id="IPR036291">
    <property type="entry name" value="NAD(P)-bd_dom_sf"/>
</dbReference>
<name>A0A6J6RKF4_9ZZZZ</name>
<dbReference type="AlphaFoldDB" id="A0A6J6RKF4"/>
<dbReference type="InterPro" id="IPR013149">
    <property type="entry name" value="ADH-like_C"/>
</dbReference>
<evidence type="ECO:0000313" key="9">
    <source>
        <dbReference type="EMBL" id="CAB4968383.1"/>
    </source>
</evidence>
<dbReference type="EMBL" id="CAFBMM010000001">
    <property type="protein sequence ID" value="CAB4894081.1"/>
    <property type="molecule type" value="Genomic_DNA"/>
</dbReference>
<dbReference type="Pfam" id="PF08240">
    <property type="entry name" value="ADH_N"/>
    <property type="match status" value="1"/>
</dbReference>
<dbReference type="FunFam" id="3.40.50.720:FF:000003">
    <property type="entry name" value="S-(hydroxymethyl)glutathione dehydrogenase"/>
    <property type="match status" value="1"/>
</dbReference>
<dbReference type="InterPro" id="IPR020843">
    <property type="entry name" value="ER"/>
</dbReference>
<dbReference type="GO" id="GO:0046294">
    <property type="term" value="P:formaldehyde catabolic process"/>
    <property type="evidence" value="ECO:0007669"/>
    <property type="project" value="TreeGrafter"/>
</dbReference>
<evidence type="ECO:0000313" key="10">
    <source>
        <dbReference type="EMBL" id="CAB5011394.1"/>
    </source>
</evidence>
<evidence type="ECO:0000256" key="5">
    <source>
        <dbReference type="ARBA" id="ARBA00023027"/>
    </source>
</evidence>
<gene>
    <name evidence="7" type="ORF">UFOPK2683_00552</name>
    <name evidence="8" type="ORF">UFOPK3605_00089</name>
    <name evidence="9" type="ORF">UFOPK3897_00093</name>
    <name evidence="10" type="ORF">UFOPK4121_00066</name>
</gene>
<dbReference type="PANTHER" id="PTHR43880:SF12">
    <property type="entry name" value="ALCOHOL DEHYDROGENASE CLASS-3"/>
    <property type="match status" value="1"/>
</dbReference>
<dbReference type="SMART" id="SM00829">
    <property type="entry name" value="PKS_ER"/>
    <property type="match status" value="1"/>
</dbReference>
<dbReference type="InterPro" id="IPR013154">
    <property type="entry name" value="ADH-like_N"/>
</dbReference>
<protein>
    <submittedName>
        <fullName evidence="7">Unannotated protein</fullName>
    </submittedName>
</protein>
<comment type="cofactor">
    <cofactor evidence="1">
        <name>Zn(2+)</name>
        <dbReference type="ChEBI" id="CHEBI:29105"/>
    </cofactor>
</comment>
<organism evidence="7">
    <name type="scientific">freshwater metagenome</name>
    <dbReference type="NCBI Taxonomy" id="449393"/>
    <lineage>
        <taxon>unclassified sequences</taxon>
        <taxon>metagenomes</taxon>
        <taxon>ecological metagenomes</taxon>
    </lineage>
</organism>
<keyword evidence="2" id="KW-0479">Metal-binding</keyword>
<evidence type="ECO:0000256" key="4">
    <source>
        <dbReference type="ARBA" id="ARBA00023002"/>
    </source>
</evidence>
<dbReference type="GO" id="GO:0005829">
    <property type="term" value="C:cytosol"/>
    <property type="evidence" value="ECO:0007669"/>
    <property type="project" value="TreeGrafter"/>
</dbReference>
<keyword evidence="4" id="KW-0560">Oxidoreductase</keyword>
<keyword evidence="5" id="KW-0520">NAD</keyword>
<dbReference type="GO" id="GO:0008270">
    <property type="term" value="F:zinc ion binding"/>
    <property type="evidence" value="ECO:0007669"/>
    <property type="project" value="InterPro"/>
</dbReference>
<dbReference type="Gene3D" id="3.40.50.720">
    <property type="entry name" value="NAD(P)-binding Rossmann-like Domain"/>
    <property type="match status" value="1"/>
</dbReference>
<evidence type="ECO:0000256" key="2">
    <source>
        <dbReference type="ARBA" id="ARBA00022723"/>
    </source>
</evidence>
<evidence type="ECO:0000313" key="8">
    <source>
        <dbReference type="EMBL" id="CAB4894081.1"/>
    </source>
</evidence>